<sequence>MKIVNCIGIISSSNSICRLSIFIIIIDVLFLAKLSTATLNAKGEPIEILFLIRSQPTPPHSQLGQHLKENLTRQATQLQPDYNIKVHILHELFNYPGQWTILHIMSHLMAGQAMGITTTTPQPSTTTKQIDNGMELITNLTRWIIFCEETTSINVRQLLARLTDENHKQPLFLGHPLYDREPTIIHHFAFFENPKWFPYPMLGAGVVFSLPLLKSIADIFGHHNENQQPPLLHSEFSIDAAHELARFIYDNVQVSEADELQAEVVEEEDVKPVNTARTSLLNDSKSPDVTIHYRTASIGIATTKLQQHPHTQDDTVQSKANTPPAMEDDNTHPHHQHQYPPRRYDDGVDNTSDLRHPNEIIDEAGSKVLPLRRGKKKTKKIILKKAPYICPEANWETGNPMSNKACAMYARAQSKSSTLPESCIPAKRDEIYFAVKTCSKFHRERLPIIQTTWAPYAKHIHYFSDTEDVNIPTINTGIANVEMGHCAKTLQILKLALRDIENHNNYNNDNNFINNKNNRHYHQHLNQSGGKKSHQIRWLLLTDDDTLLSVSGVCQVLGCYNSMDEIYLGERYGYRLHAPDGFNYITGGGGIALSVPALRRIVQHCSCPTPSAPDDMILGSCLHTLQMKALHSAHFHQARPSDYPTERLKHDKPVSFHKFWQMDPREIYHQWFFDNDDRMLLSEAKAIDEEIKNHRGHPILAEDNIQYYHKNRNLLAKPEELDDLNVPVSLIATLHQHSKERHVDL</sequence>
<organism evidence="12 13">
    <name type="scientific">Musca domestica</name>
    <name type="common">House fly</name>
    <dbReference type="NCBI Taxonomy" id="7370"/>
    <lineage>
        <taxon>Eukaryota</taxon>
        <taxon>Metazoa</taxon>
        <taxon>Ecdysozoa</taxon>
        <taxon>Arthropoda</taxon>
        <taxon>Hexapoda</taxon>
        <taxon>Insecta</taxon>
        <taxon>Pterygota</taxon>
        <taxon>Neoptera</taxon>
        <taxon>Endopterygota</taxon>
        <taxon>Diptera</taxon>
        <taxon>Brachycera</taxon>
        <taxon>Muscomorpha</taxon>
        <taxon>Muscoidea</taxon>
        <taxon>Muscidae</taxon>
        <taxon>Musca</taxon>
    </lineage>
</organism>
<evidence type="ECO:0000313" key="15">
    <source>
        <dbReference type="RefSeq" id="XP_058981174.1"/>
    </source>
</evidence>
<evidence type="ECO:0000313" key="16">
    <source>
        <dbReference type="RefSeq" id="XP_058981175.1"/>
    </source>
</evidence>
<evidence type="ECO:0000259" key="11">
    <source>
        <dbReference type="Pfam" id="PF02434"/>
    </source>
</evidence>
<dbReference type="OrthoDB" id="421979at2759"/>
<keyword evidence="7" id="KW-1133">Transmembrane helix</keyword>
<feature type="compositionally biased region" description="Polar residues" evidence="10">
    <location>
        <begin position="304"/>
        <end position="321"/>
    </location>
</feature>
<accession>A0A9J7DDP1</accession>
<dbReference type="PANTHER" id="PTHR10811">
    <property type="entry name" value="FRINGE-RELATED"/>
    <property type="match status" value="1"/>
</dbReference>
<dbReference type="RefSeq" id="XP_058981176.1">
    <property type="nucleotide sequence ID" value="XM_059125193.1"/>
</dbReference>
<keyword evidence="4" id="KW-0808">Transferase</keyword>
<dbReference type="GO" id="GO:0016020">
    <property type="term" value="C:membrane"/>
    <property type="evidence" value="ECO:0007669"/>
    <property type="project" value="UniProtKB-SubCell"/>
</dbReference>
<evidence type="ECO:0000256" key="4">
    <source>
        <dbReference type="ARBA" id="ARBA00022679"/>
    </source>
</evidence>
<reference evidence="13 14" key="1">
    <citation type="submission" date="2025-05" db="UniProtKB">
        <authorList>
            <consortium name="RefSeq"/>
        </authorList>
    </citation>
    <scope>IDENTIFICATION</scope>
    <source>
        <strain evidence="13 14">Aabys</strain>
        <tissue evidence="13 14">Whole body</tissue>
    </source>
</reference>
<feature type="region of interest" description="Disordered" evidence="10">
    <location>
        <begin position="304"/>
        <end position="349"/>
    </location>
</feature>
<dbReference type="Pfam" id="PF02434">
    <property type="entry name" value="Fringe"/>
    <property type="match status" value="2"/>
</dbReference>
<evidence type="ECO:0000313" key="12">
    <source>
        <dbReference type="Proteomes" id="UP001652621"/>
    </source>
</evidence>
<feature type="domain" description="Fringe-like glycosyltransferase" evidence="11">
    <location>
        <begin position="427"/>
        <end position="663"/>
    </location>
</feature>
<evidence type="ECO:0000256" key="2">
    <source>
        <dbReference type="ARBA" id="ARBA00008661"/>
    </source>
</evidence>
<feature type="domain" description="Fringe-like glycosyltransferase" evidence="11">
    <location>
        <begin position="111"/>
        <end position="217"/>
    </location>
</feature>
<evidence type="ECO:0000256" key="9">
    <source>
        <dbReference type="ARBA" id="ARBA00037847"/>
    </source>
</evidence>
<dbReference type="GeneID" id="101901452"/>
<dbReference type="RefSeq" id="XP_058981174.1">
    <property type="nucleotide sequence ID" value="XM_059125191.1"/>
</dbReference>
<keyword evidence="5" id="KW-0812">Transmembrane</keyword>
<dbReference type="Proteomes" id="UP001652621">
    <property type="component" value="Unplaced"/>
</dbReference>
<dbReference type="VEuPathDB" id="VectorBase:MDOMA2_000086"/>
<evidence type="ECO:0000256" key="1">
    <source>
        <dbReference type="ARBA" id="ARBA00004606"/>
    </source>
</evidence>
<comment type="similarity">
    <text evidence="2">Belongs to the glycosyltransferase 31 family.</text>
</comment>
<dbReference type="RefSeq" id="XP_019890322.2">
    <property type="nucleotide sequence ID" value="XM_020034763.2"/>
</dbReference>
<dbReference type="RefSeq" id="XP_058981175.1">
    <property type="nucleotide sequence ID" value="XM_059125192.1"/>
</dbReference>
<evidence type="ECO:0000256" key="6">
    <source>
        <dbReference type="ARBA" id="ARBA00022968"/>
    </source>
</evidence>
<evidence type="ECO:0000256" key="10">
    <source>
        <dbReference type="SAM" id="MobiDB-lite"/>
    </source>
</evidence>
<proteinExistence type="inferred from homology"/>
<dbReference type="KEGG" id="mde:101901452"/>
<keyword evidence="8" id="KW-0472">Membrane</keyword>
<evidence type="ECO:0000256" key="5">
    <source>
        <dbReference type="ARBA" id="ARBA00022692"/>
    </source>
</evidence>
<protein>
    <submittedName>
        <fullName evidence="13 14">Beta-1,3-glucosyltransferase</fullName>
    </submittedName>
</protein>
<dbReference type="GO" id="GO:0012505">
    <property type="term" value="C:endomembrane system"/>
    <property type="evidence" value="ECO:0007669"/>
    <property type="project" value="UniProtKB-SubCell"/>
</dbReference>
<keyword evidence="6" id="KW-0735">Signal-anchor</keyword>
<evidence type="ECO:0000256" key="8">
    <source>
        <dbReference type="ARBA" id="ARBA00023136"/>
    </source>
</evidence>
<dbReference type="InterPro" id="IPR003378">
    <property type="entry name" value="Fringe-like_glycosylTrfase"/>
</dbReference>
<comment type="subcellular location">
    <subcellularLocation>
        <location evidence="9">Endomembrane system</location>
        <topology evidence="9">Single-pass membrane protein</topology>
    </subcellularLocation>
    <subcellularLocation>
        <location evidence="1">Membrane</location>
        <topology evidence="1">Single-pass type II membrane protein</topology>
    </subcellularLocation>
</comment>
<gene>
    <name evidence="13 14 15 16 17" type="primary">LOC101901452</name>
</gene>
<dbReference type="GO" id="GO:0016757">
    <property type="term" value="F:glycosyltransferase activity"/>
    <property type="evidence" value="ECO:0007669"/>
    <property type="project" value="UniProtKB-KW"/>
</dbReference>
<evidence type="ECO:0000256" key="7">
    <source>
        <dbReference type="ARBA" id="ARBA00022989"/>
    </source>
</evidence>
<dbReference type="Gene3D" id="3.90.550.50">
    <property type="match status" value="2"/>
</dbReference>
<keyword evidence="12" id="KW-1185">Reference proteome</keyword>
<dbReference type="AlphaFoldDB" id="A0A9J7DDP1"/>
<dbReference type="RefSeq" id="XP_058981173.1">
    <property type="nucleotide sequence ID" value="XM_059125190.1"/>
</dbReference>
<evidence type="ECO:0000313" key="17">
    <source>
        <dbReference type="RefSeq" id="XP_058981176.1"/>
    </source>
</evidence>
<keyword evidence="3" id="KW-0328">Glycosyltransferase</keyword>
<evidence type="ECO:0000256" key="3">
    <source>
        <dbReference type="ARBA" id="ARBA00022676"/>
    </source>
</evidence>
<evidence type="ECO:0000313" key="13">
    <source>
        <dbReference type="RefSeq" id="XP_019890322.2"/>
    </source>
</evidence>
<evidence type="ECO:0000313" key="14">
    <source>
        <dbReference type="RefSeq" id="XP_058981173.1"/>
    </source>
</evidence>
<name>A0A9J7DDP1_MUSDO</name>